<proteinExistence type="predicted"/>
<dbReference type="Proteomes" id="UP001292216">
    <property type="component" value="Unassembled WGS sequence"/>
</dbReference>
<protein>
    <submittedName>
        <fullName evidence="1">Uncharacterized protein</fullName>
    </submittedName>
</protein>
<accession>A0ABU5PFL8</accession>
<evidence type="ECO:0000313" key="2">
    <source>
        <dbReference type="Proteomes" id="UP001292216"/>
    </source>
</evidence>
<name>A0ABU5PFL8_9BACL</name>
<keyword evidence="2" id="KW-1185">Reference proteome</keyword>
<evidence type="ECO:0000313" key="1">
    <source>
        <dbReference type="EMBL" id="MEA3568730.1"/>
    </source>
</evidence>
<gene>
    <name evidence="1" type="ORF">U9M73_01790</name>
</gene>
<reference evidence="1 2" key="1">
    <citation type="submission" date="2023-12" db="EMBL/GenBank/DDBJ databases">
        <title>Whole genome sequencing of Paenibacillus phoenicis isolated from the Phoenix Mars Lander spacecraft assembly facility.</title>
        <authorList>
            <person name="Garcia A."/>
            <person name="Venkateswaran K."/>
        </authorList>
    </citation>
    <scope>NUCLEOTIDE SEQUENCE [LARGE SCALE GENOMIC DNA]</scope>
    <source>
        <strain evidence="1 2">3PO2SA</strain>
    </source>
</reference>
<sequence length="59" mass="6565">MTIASSRHADSGANLQQHVVVGVRRVLESLIAVNDQSRHVFRLIQGLLKGLKYKLIIIT</sequence>
<dbReference type="EMBL" id="JAYERP010000001">
    <property type="protein sequence ID" value="MEA3568730.1"/>
    <property type="molecule type" value="Genomic_DNA"/>
</dbReference>
<organism evidence="1 2">
    <name type="scientific">Paenibacillus phoenicis</name>
    <dbReference type="NCBI Taxonomy" id="554117"/>
    <lineage>
        <taxon>Bacteria</taxon>
        <taxon>Bacillati</taxon>
        <taxon>Bacillota</taxon>
        <taxon>Bacilli</taxon>
        <taxon>Bacillales</taxon>
        <taxon>Paenibacillaceae</taxon>
        <taxon>Paenibacillus</taxon>
    </lineage>
</organism>
<comment type="caution">
    <text evidence="1">The sequence shown here is derived from an EMBL/GenBank/DDBJ whole genome shotgun (WGS) entry which is preliminary data.</text>
</comment>